<proteinExistence type="predicted"/>
<reference evidence="2" key="1">
    <citation type="submission" date="2021-01" db="EMBL/GenBank/DDBJ databases">
        <authorList>
            <person name="Corre E."/>
            <person name="Pelletier E."/>
            <person name="Niang G."/>
            <person name="Scheremetjew M."/>
            <person name="Finn R."/>
            <person name="Kale V."/>
            <person name="Holt S."/>
            <person name="Cochrane G."/>
            <person name="Meng A."/>
            <person name="Brown T."/>
            <person name="Cohen L."/>
        </authorList>
    </citation>
    <scope>NUCLEOTIDE SEQUENCE</scope>
    <source>
        <strain evidence="2">SoJaBio B1-5/56/2</strain>
    </source>
</reference>
<evidence type="ECO:0000313" key="2">
    <source>
        <dbReference type="EMBL" id="CAE2314747.1"/>
    </source>
</evidence>
<dbReference type="EMBL" id="HBKR01023610">
    <property type="protein sequence ID" value="CAE2314747.1"/>
    <property type="molecule type" value="Transcribed_RNA"/>
</dbReference>
<accession>A0A7S4NX24</accession>
<evidence type="ECO:0000256" key="1">
    <source>
        <dbReference type="SAM" id="MobiDB-lite"/>
    </source>
</evidence>
<dbReference type="AlphaFoldDB" id="A0A7S4NX24"/>
<feature type="region of interest" description="Disordered" evidence="1">
    <location>
        <begin position="58"/>
        <end position="82"/>
    </location>
</feature>
<gene>
    <name evidence="2" type="ORF">NAES01612_LOCUS15488</name>
</gene>
<name>A0A7S4NX24_9EUKA</name>
<feature type="compositionally biased region" description="Polar residues" evidence="1">
    <location>
        <begin position="67"/>
        <end position="80"/>
    </location>
</feature>
<sequence>MCFSLISFIFFCQKISISIYLWWRRSYRRRFFLGRRWSISKRSNNLAFHHLFVLNSDSSSSPSSESGNTNQNDNSASNGDIPQPVVEKIEKETLDLTQLPHILDKNYEKYDLESYLHPTTIKTSSSRFKKHAKSLFSPVVTNSYNVETETHKALDLLDALSRSGSLLIEDGSLHVITAATHQFNDNLLDTLIKKNVNPIEKIERSELIVAKVIHGLKDNGVEKMVEDRQVGGLCWSGEGLVSDDFGGCEGGRSKLYETYGVVN</sequence>
<protein>
    <submittedName>
        <fullName evidence="2">Uncharacterized protein</fullName>
    </submittedName>
</protein>
<organism evidence="2">
    <name type="scientific">Paramoeba aestuarina</name>
    <dbReference type="NCBI Taxonomy" id="180227"/>
    <lineage>
        <taxon>Eukaryota</taxon>
        <taxon>Amoebozoa</taxon>
        <taxon>Discosea</taxon>
        <taxon>Flabellinia</taxon>
        <taxon>Dactylopodida</taxon>
        <taxon>Paramoebidae</taxon>
        <taxon>Paramoeba</taxon>
    </lineage>
</organism>